<feature type="signal peptide" evidence="5">
    <location>
        <begin position="1"/>
        <end position="17"/>
    </location>
</feature>
<dbReference type="Pfam" id="PF16810">
    <property type="entry name" value="RXLR"/>
    <property type="match status" value="1"/>
</dbReference>
<evidence type="ECO:0000256" key="3">
    <source>
        <dbReference type="ARBA" id="ARBA00022525"/>
    </source>
</evidence>
<dbReference type="EMBL" id="JAENGZ010000482">
    <property type="protein sequence ID" value="KAG6958510.1"/>
    <property type="molecule type" value="Genomic_DNA"/>
</dbReference>
<organism evidence="6 7">
    <name type="scientific">Phytophthora cactorum</name>
    <dbReference type="NCBI Taxonomy" id="29920"/>
    <lineage>
        <taxon>Eukaryota</taxon>
        <taxon>Sar</taxon>
        <taxon>Stramenopiles</taxon>
        <taxon>Oomycota</taxon>
        <taxon>Peronosporomycetes</taxon>
        <taxon>Peronosporales</taxon>
        <taxon>Peronosporaceae</taxon>
        <taxon>Phytophthora</taxon>
    </lineage>
</organism>
<comment type="function">
    <text evidence="5">Effector that suppresses plant defense responses during pathogen infection.</text>
</comment>
<reference evidence="6" key="1">
    <citation type="submission" date="2021-01" db="EMBL/GenBank/DDBJ databases">
        <title>Phytophthora aleatoria, a newly-described species from Pinus radiata is distinct from Phytophthora cactorum isolates based on comparative genomics.</title>
        <authorList>
            <person name="Mcdougal R."/>
            <person name="Panda P."/>
            <person name="Williams N."/>
            <person name="Studholme D.J."/>
        </authorList>
    </citation>
    <scope>NUCLEOTIDE SEQUENCE</scope>
    <source>
        <strain evidence="6">NZFS 3830</strain>
    </source>
</reference>
<comment type="subcellular location">
    <subcellularLocation>
        <location evidence="1 5">Secreted</location>
    </subcellularLocation>
</comment>
<dbReference type="InterPro" id="IPR031825">
    <property type="entry name" value="RXLR"/>
</dbReference>
<dbReference type="OrthoDB" id="109022at2759"/>
<evidence type="ECO:0000256" key="2">
    <source>
        <dbReference type="ARBA" id="ARBA00010400"/>
    </source>
</evidence>
<name>A0A8T1UBI2_9STRA</name>
<dbReference type="Proteomes" id="UP000688947">
    <property type="component" value="Unassembled WGS sequence"/>
</dbReference>
<keyword evidence="3 5" id="KW-0964">Secreted</keyword>
<comment type="similarity">
    <text evidence="2 5">Belongs to the RxLR effector family.</text>
</comment>
<evidence type="ECO:0000313" key="6">
    <source>
        <dbReference type="EMBL" id="KAG6958510.1"/>
    </source>
</evidence>
<evidence type="ECO:0000256" key="4">
    <source>
        <dbReference type="ARBA" id="ARBA00022729"/>
    </source>
</evidence>
<comment type="caution">
    <text evidence="6">The sequence shown here is derived from an EMBL/GenBank/DDBJ whole genome shotgun (WGS) entry which is preliminary data.</text>
</comment>
<dbReference type="PROSITE" id="PS51257">
    <property type="entry name" value="PROKAR_LIPOPROTEIN"/>
    <property type="match status" value="1"/>
</dbReference>
<keyword evidence="4 5" id="KW-0732">Signal</keyword>
<feature type="chain" id="PRO_5041019482" description="RxLR effector protein" evidence="5">
    <location>
        <begin position="18"/>
        <end position="81"/>
    </location>
</feature>
<protein>
    <recommendedName>
        <fullName evidence="5">RxLR effector protein</fullName>
    </recommendedName>
</protein>
<dbReference type="GO" id="GO:0005576">
    <property type="term" value="C:extracellular region"/>
    <property type="evidence" value="ECO:0007669"/>
    <property type="project" value="UniProtKB-SubCell"/>
</dbReference>
<accession>A0A8T1UBI2</accession>
<comment type="domain">
    <text evidence="5">The RxLR-dEER motif acts to carry the protein into the host cell cytoplasm through binding to cell surface phosphatidylinositol-3-phosphate.</text>
</comment>
<sequence length="81" mass="8566">MRVAIVVLAALLASCDAISTTKSGRTKVSLMIATDNTQPAGAVENDITSKRFLRTAKTVNDGEERGFEALKSLLPGTKMLA</sequence>
<evidence type="ECO:0000256" key="5">
    <source>
        <dbReference type="RuleBase" id="RU367124"/>
    </source>
</evidence>
<proteinExistence type="inferred from homology"/>
<dbReference type="AlphaFoldDB" id="A0A8T1UBI2"/>
<gene>
    <name evidence="6" type="ORF">JG687_00009336</name>
</gene>
<evidence type="ECO:0000256" key="1">
    <source>
        <dbReference type="ARBA" id="ARBA00004613"/>
    </source>
</evidence>
<evidence type="ECO:0000313" key="7">
    <source>
        <dbReference type="Proteomes" id="UP000688947"/>
    </source>
</evidence>